<dbReference type="OrthoDB" id="421393at2759"/>
<accession>A0A1Y1VAE7</accession>
<protein>
    <recommendedName>
        <fullName evidence="8">DNA primase large subunit C-terminal domain-containing protein</fullName>
    </recommendedName>
</protein>
<dbReference type="GO" id="GO:0046872">
    <property type="term" value="F:metal ion binding"/>
    <property type="evidence" value="ECO:0007669"/>
    <property type="project" value="UniProtKB-KW"/>
</dbReference>
<keyword evidence="10" id="KW-1185">Reference proteome</keyword>
<dbReference type="Gene3D" id="1.20.930.80">
    <property type="match status" value="1"/>
</dbReference>
<dbReference type="Pfam" id="PF26466">
    <property type="entry name" value="DNA_primase_lrg_N"/>
    <property type="match status" value="1"/>
</dbReference>
<dbReference type="EMBL" id="MCFH01000019">
    <property type="protein sequence ID" value="ORX51040.1"/>
    <property type="molecule type" value="Genomic_DNA"/>
</dbReference>
<keyword evidence="6" id="KW-0408">Iron</keyword>
<evidence type="ECO:0000256" key="6">
    <source>
        <dbReference type="ARBA" id="ARBA00023004"/>
    </source>
</evidence>
<keyword evidence="2" id="KW-0004">4Fe-4S</keyword>
<comment type="caution">
    <text evidence="9">The sequence shown here is derived from an EMBL/GenBank/DDBJ whole genome shotgun (WGS) entry which is preliminary data.</text>
</comment>
<comment type="cofactor">
    <cofactor evidence="1">
        <name>[4Fe-4S] cluster</name>
        <dbReference type="ChEBI" id="CHEBI:49883"/>
    </cofactor>
</comment>
<name>A0A1Y1VAE7_9FUNG</name>
<evidence type="ECO:0000256" key="2">
    <source>
        <dbReference type="ARBA" id="ARBA00022485"/>
    </source>
</evidence>
<dbReference type="Proteomes" id="UP000193719">
    <property type="component" value="Unassembled WGS sequence"/>
</dbReference>
<evidence type="ECO:0000256" key="5">
    <source>
        <dbReference type="ARBA" id="ARBA00022723"/>
    </source>
</evidence>
<dbReference type="InterPro" id="IPR007238">
    <property type="entry name" value="DNA_primase_lsu_euk/arc"/>
</dbReference>
<evidence type="ECO:0000259" key="8">
    <source>
        <dbReference type="Pfam" id="PF04104"/>
    </source>
</evidence>
<keyword evidence="4" id="KW-0235">DNA replication</keyword>
<reference evidence="9 10" key="1">
    <citation type="submission" date="2016-08" db="EMBL/GenBank/DDBJ databases">
        <title>Genomes of anaerobic fungi encode conserved fungal cellulosomes for biomass hydrolysis.</title>
        <authorList>
            <consortium name="DOE Joint Genome Institute"/>
            <person name="Haitjema C.H."/>
            <person name="Gilmore S.P."/>
            <person name="Henske J.K."/>
            <person name="Solomon K.V."/>
            <person name="De Groot R."/>
            <person name="Kuo A."/>
            <person name="Mondo S.J."/>
            <person name="Salamov A.A."/>
            <person name="Labutti K."/>
            <person name="Zhao Z."/>
            <person name="Chiniquy J."/>
            <person name="Barry K."/>
            <person name="Brewer H.M."/>
            <person name="Purvine S.O."/>
            <person name="Wright A.T."/>
            <person name="Boxma B."/>
            <person name="Van Alen T."/>
            <person name="Hackstein J.H."/>
            <person name="Baker S.E."/>
            <person name="Grigoriev I.V."/>
            <person name="O'Malley M.A."/>
        </authorList>
    </citation>
    <scope>NUCLEOTIDE SEQUENCE [LARGE SCALE GENOMIC DNA]</scope>
    <source>
        <strain evidence="10">finn</strain>
    </source>
</reference>
<feature type="domain" description="DNA primase large subunit C-terminal" evidence="8">
    <location>
        <begin position="286"/>
        <end position="470"/>
    </location>
</feature>
<proteinExistence type="predicted"/>
<gene>
    <name evidence="9" type="ORF">BCR36DRAFT_351494</name>
</gene>
<evidence type="ECO:0000256" key="7">
    <source>
        <dbReference type="ARBA" id="ARBA00023014"/>
    </source>
</evidence>
<dbReference type="GO" id="GO:0006270">
    <property type="term" value="P:DNA replication initiation"/>
    <property type="evidence" value="ECO:0007669"/>
    <property type="project" value="TreeGrafter"/>
</dbReference>
<organism evidence="9 10">
    <name type="scientific">Piromyces finnis</name>
    <dbReference type="NCBI Taxonomy" id="1754191"/>
    <lineage>
        <taxon>Eukaryota</taxon>
        <taxon>Fungi</taxon>
        <taxon>Fungi incertae sedis</taxon>
        <taxon>Chytridiomycota</taxon>
        <taxon>Chytridiomycota incertae sedis</taxon>
        <taxon>Neocallimastigomycetes</taxon>
        <taxon>Neocallimastigales</taxon>
        <taxon>Neocallimastigaceae</taxon>
        <taxon>Piromyces</taxon>
    </lineage>
</organism>
<evidence type="ECO:0000313" key="10">
    <source>
        <dbReference type="Proteomes" id="UP000193719"/>
    </source>
</evidence>
<reference evidence="9 10" key="2">
    <citation type="submission" date="2016-08" db="EMBL/GenBank/DDBJ databases">
        <title>Pervasive Adenine N6-methylation of Active Genes in Fungi.</title>
        <authorList>
            <consortium name="DOE Joint Genome Institute"/>
            <person name="Mondo S.J."/>
            <person name="Dannebaum R.O."/>
            <person name="Kuo R.C."/>
            <person name="Labutti K."/>
            <person name="Haridas S."/>
            <person name="Kuo A."/>
            <person name="Salamov A."/>
            <person name="Ahrendt S.R."/>
            <person name="Lipzen A."/>
            <person name="Sullivan W."/>
            <person name="Andreopoulos W.B."/>
            <person name="Clum A."/>
            <person name="Lindquist E."/>
            <person name="Daum C."/>
            <person name="Ramamoorthy G.K."/>
            <person name="Gryganskyi A."/>
            <person name="Culley D."/>
            <person name="Magnuson J.K."/>
            <person name="James T.Y."/>
            <person name="O'Malley M.A."/>
            <person name="Stajich J.E."/>
            <person name="Spatafora J.W."/>
            <person name="Visel A."/>
            <person name="Grigoriev I.V."/>
        </authorList>
    </citation>
    <scope>NUCLEOTIDE SEQUENCE [LARGE SCALE GENOMIC DNA]</scope>
    <source>
        <strain evidence="10">finn</strain>
    </source>
</reference>
<sequence>MNNNRNDLISINQQDKYPYSINLYDAIPEFEIPIQCFEEYATRRINIYNTITKVKKENIINPINSNEVYRCVRENLPLFSNDYEIPQSLEIFKQQQIKIQENFKQRQIDHASYYILLLLCCRDVEMQEWLIKCEMSLFQLRLYNLEQKEKEEFIQSLHLKYQRATRQECQECRKYIYYTNSNEIYKVPFELVSELVRNRKIIIKKGTAFIKKNDIDIIVIDLFKKNIQKHLELVEKLVGLIQNDFDYVFSLLDTLRSKCHYQVTTHWKNSSILKENIQHTQVESLTKYFPPCMNFLFIKLKDHHHLKFAGRTQFGLFLKCGVGLNLFESLQFWEKAFQPRFNAIDFKREYAYNIRHNYGKEGSRIDYKSFDCEKIQNYNEPSNFDHYHGCPFKHFSTQNLIDYLNRYFDQYQSLSSSSLKPWNNPIQRANCIVTITNLVHQKKYCQACTYLLYFIQSNGHSMENYLNSDSTERRIYQPDNFFLYNYNHFVKS</sequence>
<dbReference type="GO" id="GO:0051539">
    <property type="term" value="F:4 iron, 4 sulfur cluster binding"/>
    <property type="evidence" value="ECO:0007669"/>
    <property type="project" value="UniProtKB-KW"/>
</dbReference>
<dbReference type="Pfam" id="PF04104">
    <property type="entry name" value="DNA_primase_lrg"/>
    <property type="match status" value="1"/>
</dbReference>
<dbReference type="InterPro" id="IPR058560">
    <property type="entry name" value="DNA_primase_C"/>
</dbReference>
<keyword evidence="5" id="KW-0479">Metal-binding</keyword>
<keyword evidence="7" id="KW-0411">Iron-sulfur</keyword>
<dbReference type="AlphaFoldDB" id="A0A1Y1VAE7"/>
<evidence type="ECO:0000256" key="4">
    <source>
        <dbReference type="ARBA" id="ARBA00022705"/>
    </source>
</evidence>
<dbReference type="PANTHER" id="PTHR10537:SF3">
    <property type="entry name" value="DNA PRIMASE LARGE SUBUNIT"/>
    <property type="match status" value="1"/>
</dbReference>
<evidence type="ECO:0000313" key="9">
    <source>
        <dbReference type="EMBL" id="ORX51040.1"/>
    </source>
</evidence>
<dbReference type="GO" id="GO:0006269">
    <property type="term" value="P:DNA replication, synthesis of primer"/>
    <property type="evidence" value="ECO:0007669"/>
    <property type="project" value="UniProtKB-KW"/>
</dbReference>
<keyword evidence="3" id="KW-0639">Primosome</keyword>
<dbReference type="PANTHER" id="PTHR10537">
    <property type="entry name" value="DNA PRIMASE LARGE SUBUNIT"/>
    <property type="match status" value="1"/>
</dbReference>
<evidence type="ECO:0000256" key="3">
    <source>
        <dbReference type="ARBA" id="ARBA00022515"/>
    </source>
</evidence>
<dbReference type="GO" id="GO:0005658">
    <property type="term" value="C:alpha DNA polymerase:primase complex"/>
    <property type="evidence" value="ECO:0007669"/>
    <property type="project" value="TreeGrafter"/>
</dbReference>
<evidence type="ECO:0000256" key="1">
    <source>
        <dbReference type="ARBA" id="ARBA00001966"/>
    </source>
</evidence>
<dbReference type="STRING" id="1754191.A0A1Y1VAE7"/>